<dbReference type="EMBL" id="QOQK01000005">
    <property type="protein sequence ID" value="RCL85040.1"/>
    <property type="molecule type" value="Genomic_DNA"/>
</dbReference>
<feature type="transmembrane region" description="Helical" evidence="1">
    <location>
        <begin position="21"/>
        <end position="39"/>
    </location>
</feature>
<proteinExistence type="predicted"/>
<evidence type="ECO:0000256" key="1">
    <source>
        <dbReference type="SAM" id="Phobius"/>
    </source>
</evidence>
<comment type="caution">
    <text evidence="2">The sequence shown here is derived from an EMBL/GenBank/DDBJ whole genome shotgun (WGS) entry which is preliminary data.</text>
</comment>
<evidence type="ECO:0000313" key="2">
    <source>
        <dbReference type="EMBL" id="RCL85040.1"/>
    </source>
</evidence>
<gene>
    <name evidence="2" type="ORF">DBW64_01995</name>
</gene>
<keyword evidence="1" id="KW-0812">Transmembrane</keyword>
<evidence type="ECO:0000313" key="3">
    <source>
        <dbReference type="Proteomes" id="UP000252289"/>
    </source>
</evidence>
<dbReference type="AlphaFoldDB" id="A0A368ENJ4"/>
<dbReference type="Proteomes" id="UP000252289">
    <property type="component" value="Unassembled WGS sequence"/>
</dbReference>
<dbReference type="Gene3D" id="3.20.20.140">
    <property type="entry name" value="Metal-dependent hydrolases"/>
    <property type="match status" value="1"/>
</dbReference>
<keyword evidence="1" id="KW-0472">Membrane</keyword>
<protein>
    <submittedName>
        <fullName evidence="2">DUF3604 domain-containing protein</fullName>
    </submittedName>
</protein>
<name>A0A368ENJ4_9PROT</name>
<organism evidence="2 3">
    <name type="scientific">PS1 clade bacterium</name>
    <dbReference type="NCBI Taxonomy" id="2175152"/>
    <lineage>
        <taxon>Bacteria</taxon>
        <taxon>Pseudomonadati</taxon>
        <taxon>Pseudomonadota</taxon>
        <taxon>Alphaproteobacteria</taxon>
        <taxon>PS1 clade</taxon>
    </lineage>
</organism>
<keyword evidence="1" id="KW-1133">Transmembrane helix</keyword>
<accession>A0A368ENJ4</accession>
<dbReference type="InterPro" id="IPR022028">
    <property type="entry name" value="DUF3604"/>
</dbReference>
<dbReference type="Pfam" id="PF12228">
    <property type="entry name" value="DUF3604"/>
    <property type="match status" value="2"/>
</dbReference>
<sequence>MKWGVEGEIQGEKMLKIIGRVFAIIIALLVLLFIAYKILSSIPDYEIDATTIINLPQSPKSEPETYAFGYDPSPEYTEPNKNCINNNGLKNAYYGDLHIHTALSADAFPEGTRTFPEAAYRFAKGEAIALPDPPADAPQKFQLLRALDFAAVTDHAEALGEGYICRNPGAFAGHDTRACDTFRGGGFEGVRVFNQINADLTPKRREAVCGPENKDCIAADKIVWQQIIQAAEAADDKTEACRFTSFVGLEYTRSPDAKHTHRNLIFRNTDVPDLPPSHHMFPFPYQLFGHLEEACRGGREACDVIVIPHNANLSGGNMFNPREVENMSDASRYASYALTRSYERLYEIAQHKGYSECLNRVTDILGDVDELCDIEKRRDFGNKELDFALNRLVPKFGSTNTPECSEDHRDPKTGFYNGGCLSSRDFARGALLEGMQVQQERGVNPHEFGFIGSTDTHISTSGSTEEARWPGHKKTELGLSGRFSTADVGHTDAIRTNPGGLAGVWAVENSRDALFHSMKRRETFGTSGTRIAPRFFAGRYDENICEQSDWLEQAYANGTPMGAHLPPQQTSFNFLLEAKADPMSKPLERLQLVKGWIDEAGQKHNQVIDVVTTNNKNNPEGANRLCAVFSDPDYMPNTDSYYYLRVVEQVSPRWHKTYCDGLPDNVREEKCKNLPVDDYIHEMAWTSPIWFSPQHKSGSTQ</sequence>
<reference evidence="2 3" key="1">
    <citation type="journal article" date="2018" name="Microbiome">
        <title>Fine metagenomic profile of the Mediterranean stratified and mixed water columns revealed by assembly and recruitment.</title>
        <authorList>
            <person name="Haro-Moreno J.M."/>
            <person name="Lopez-Perez M."/>
            <person name="De La Torre J.R."/>
            <person name="Picazo A."/>
            <person name="Camacho A."/>
            <person name="Rodriguez-Valera F."/>
        </authorList>
    </citation>
    <scope>NUCLEOTIDE SEQUENCE [LARGE SCALE GENOMIC DNA]</scope>
    <source>
        <strain evidence="2">MED-G50</strain>
    </source>
</reference>